<comment type="caution">
    <text evidence="1">The sequence shown here is derived from an EMBL/GenBank/DDBJ whole genome shotgun (WGS) entry which is preliminary data.</text>
</comment>
<dbReference type="AlphaFoldDB" id="A0A9D4SX23"/>
<dbReference type="Proteomes" id="UP000821837">
    <property type="component" value="Unassembled WGS sequence"/>
</dbReference>
<proteinExistence type="predicted"/>
<name>A0A9D4SX23_RHISA</name>
<protein>
    <submittedName>
        <fullName evidence="1">Uncharacterized protein</fullName>
    </submittedName>
</protein>
<reference evidence="1" key="2">
    <citation type="submission" date="2021-09" db="EMBL/GenBank/DDBJ databases">
        <authorList>
            <person name="Jia N."/>
            <person name="Wang J."/>
            <person name="Shi W."/>
            <person name="Du L."/>
            <person name="Sun Y."/>
            <person name="Zhan W."/>
            <person name="Jiang J."/>
            <person name="Wang Q."/>
            <person name="Zhang B."/>
            <person name="Ji P."/>
            <person name="Sakyi L.B."/>
            <person name="Cui X."/>
            <person name="Yuan T."/>
            <person name="Jiang B."/>
            <person name="Yang W."/>
            <person name="Lam T.T.-Y."/>
            <person name="Chang Q."/>
            <person name="Ding S."/>
            <person name="Wang X."/>
            <person name="Zhu J."/>
            <person name="Ruan X."/>
            <person name="Zhao L."/>
            <person name="Wei J."/>
            <person name="Que T."/>
            <person name="Du C."/>
            <person name="Cheng J."/>
            <person name="Dai P."/>
            <person name="Han X."/>
            <person name="Huang E."/>
            <person name="Gao Y."/>
            <person name="Liu J."/>
            <person name="Shao H."/>
            <person name="Ye R."/>
            <person name="Li L."/>
            <person name="Wei W."/>
            <person name="Wang X."/>
            <person name="Wang C."/>
            <person name="Huo Q."/>
            <person name="Li W."/>
            <person name="Guo W."/>
            <person name="Chen H."/>
            <person name="Chen S."/>
            <person name="Zhou L."/>
            <person name="Zhou L."/>
            <person name="Ni X."/>
            <person name="Tian J."/>
            <person name="Zhou Y."/>
            <person name="Sheng Y."/>
            <person name="Liu T."/>
            <person name="Pan Y."/>
            <person name="Xia L."/>
            <person name="Li J."/>
            <person name="Zhao F."/>
            <person name="Cao W."/>
        </authorList>
    </citation>
    <scope>NUCLEOTIDE SEQUENCE</scope>
    <source>
        <strain evidence="1">Rsan-2018</strain>
        <tissue evidence="1">Larvae</tissue>
    </source>
</reference>
<gene>
    <name evidence="1" type="ORF">HPB52_000285</name>
</gene>
<evidence type="ECO:0000313" key="1">
    <source>
        <dbReference type="EMBL" id="KAH7955325.1"/>
    </source>
</evidence>
<organism evidence="1 2">
    <name type="scientific">Rhipicephalus sanguineus</name>
    <name type="common">Brown dog tick</name>
    <name type="synonym">Ixodes sanguineus</name>
    <dbReference type="NCBI Taxonomy" id="34632"/>
    <lineage>
        <taxon>Eukaryota</taxon>
        <taxon>Metazoa</taxon>
        <taxon>Ecdysozoa</taxon>
        <taxon>Arthropoda</taxon>
        <taxon>Chelicerata</taxon>
        <taxon>Arachnida</taxon>
        <taxon>Acari</taxon>
        <taxon>Parasitiformes</taxon>
        <taxon>Ixodida</taxon>
        <taxon>Ixodoidea</taxon>
        <taxon>Ixodidae</taxon>
        <taxon>Rhipicephalinae</taxon>
        <taxon>Rhipicephalus</taxon>
        <taxon>Rhipicephalus</taxon>
    </lineage>
</organism>
<dbReference type="EMBL" id="JABSTV010001250">
    <property type="protein sequence ID" value="KAH7955325.1"/>
    <property type="molecule type" value="Genomic_DNA"/>
</dbReference>
<sequence>MVRPDVLKGEDMQHIMGGLQRIDIMKLSLSSTLMLGEKVLQNKRKSAAQSLFPSRVDIPSSILKHPALHPSTPLPVEGEPAKNLARNATTAILAKLVMQEASSNREELLETVSARLVLKLDELVDWVSELSG</sequence>
<accession>A0A9D4SX23</accession>
<keyword evidence="2" id="KW-1185">Reference proteome</keyword>
<evidence type="ECO:0000313" key="2">
    <source>
        <dbReference type="Proteomes" id="UP000821837"/>
    </source>
</evidence>
<reference evidence="1" key="1">
    <citation type="journal article" date="2020" name="Cell">
        <title>Large-Scale Comparative Analyses of Tick Genomes Elucidate Their Genetic Diversity and Vector Capacities.</title>
        <authorList>
            <consortium name="Tick Genome and Microbiome Consortium (TIGMIC)"/>
            <person name="Jia N."/>
            <person name="Wang J."/>
            <person name="Shi W."/>
            <person name="Du L."/>
            <person name="Sun Y."/>
            <person name="Zhan W."/>
            <person name="Jiang J.F."/>
            <person name="Wang Q."/>
            <person name="Zhang B."/>
            <person name="Ji P."/>
            <person name="Bell-Sakyi L."/>
            <person name="Cui X.M."/>
            <person name="Yuan T.T."/>
            <person name="Jiang B.G."/>
            <person name="Yang W.F."/>
            <person name="Lam T.T."/>
            <person name="Chang Q.C."/>
            <person name="Ding S.J."/>
            <person name="Wang X.J."/>
            <person name="Zhu J.G."/>
            <person name="Ruan X.D."/>
            <person name="Zhao L."/>
            <person name="Wei J.T."/>
            <person name="Ye R.Z."/>
            <person name="Que T.C."/>
            <person name="Du C.H."/>
            <person name="Zhou Y.H."/>
            <person name="Cheng J.X."/>
            <person name="Dai P.F."/>
            <person name="Guo W.B."/>
            <person name="Han X.H."/>
            <person name="Huang E.J."/>
            <person name="Li L.F."/>
            <person name="Wei W."/>
            <person name="Gao Y.C."/>
            <person name="Liu J.Z."/>
            <person name="Shao H.Z."/>
            <person name="Wang X."/>
            <person name="Wang C.C."/>
            <person name="Yang T.C."/>
            <person name="Huo Q.B."/>
            <person name="Li W."/>
            <person name="Chen H.Y."/>
            <person name="Chen S.E."/>
            <person name="Zhou L.G."/>
            <person name="Ni X.B."/>
            <person name="Tian J.H."/>
            <person name="Sheng Y."/>
            <person name="Liu T."/>
            <person name="Pan Y.S."/>
            <person name="Xia L.Y."/>
            <person name="Li J."/>
            <person name="Zhao F."/>
            <person name="Cao W.C."/>
        </authorList>
    </citation>
    <scope>NUCLEOTIDE SEQUENCE</scope>
    <source>
        <strain evidence="1">Rsan-2018</strain>
    </source>
</reference>